<name>A0A078B221_STYLE</name>
<dbReference type="EMBL" id="CCKQ01016447">
    <property type="protein sequence ID" value="CDW88321.1"/>
    <property type="molecule type" value="Genomic_DNA"/>
</dbReference>
<proteinExistence type="predicted"/>
<feature type="region of interest" description="Disordered" evidence="1">
    <location>
        <begin position="1088"/>
        <end position="1119"/>
    </location>
</feature>
<feature type="region of interest" description="Disordered" evidence="1">
    <location>
        <begin position="1412"/>
        <end position="1449"/>
    </location>
</feature>
<organism evidence="2 3">
    <name type="scientific">Stylonychia lemnae</name>
    <name type="common">Ciliate</name>
    <dbReference type="NCBI Taxonomy" id="5949"/>
    <lineage>
        <taxon>Eukaryota</taxon>
        <taxon>Sar</taxon>
        <taxon>Alveolata</taxon>
        <taxon>Ciliophora</taxon>
        <taxon>Intramacronucleata</taxon>
        <taxon>Spirotrichea</taxon>
        <taxon>Stichotrichia</taxon>
        <taxon>Sporadotrichida</taxon>
        <taxon>Oxytrichidae</taxon>
        <taxon>Stylonychinae</taxon>
        <taxon>Stylonychia</taxon>
    </lineage>
</organism>
<feature type="compositionally biased region" description="Low complexity" evidence="1">
    <location>
        <begin position="1137"/>
        <end position="1147"/>
    </location>
</feature>
<evidence type="ECO:0000256" key="1">
    <source>
        <dbReference type="SAM" id="MobiDB-lite"/>
    </source>
</evidence>
<keyword evidence="3" id="KW-1185">Reference proteome</keyword>
<dbReference type="OrthoDB" id="290772at2759"/>
<dbReference type="InParanoid" id="A0A078B221"/>
<feature type="region of interest" description="Disordered" evidence="1">
    <location>
        <begin position="795"/>
        <end position="869"/>
    </location>
</feature>
<dbReference type="Proteomes" id="UP000039865">
    <property type="component" value="Unassembled WGS sequence"/>
</dbReference>
<feature type="region of interest" description="Disordered" evidence="1">
    <location>
        <begin position="1197"/>
        <end position="1226"/>
    </location>
</feature>
<gene>
    <name evidence="2" type="primary">Contig13334.g14237</name>
    <name evidence="2" type="ORF">STYLEM_17441</name>
</gene>
<protein>
    <submittedName>
        <fullName evidence="2">Uncharacterized protein</fullName>
    </submittedName>
</protein>
<evidence type="ECO:0000313" key="2">
    <source>
        <dbReference type="EMBL" id="CDW88321.1"/>
    </source>
</evidence>
<reference evidence="2 3" key="1">
    <citation type="submission" date="2014-06" db="EMBL/GenBank/DDBJ databases">
        <authorList>
            <person name="Swart Estienne"/>
        </authorList>
    </citation>
    <scope>NUCLEOTIDE SEQUENCE [LARGE SCALE GENOMIC DNA]</scope>
    <source>
        <strain evidence="2 3">130c</strain>
    </source>
</reference>
<feature type="compositionally biased region" description="Low complexity" evidence="1">
    <location>
        <begin position="795"/>
        <end position="805"/>
    </location>
</feature>
<evidence type="ECO:0000313" key="3">
    <source>
        <dbReference type="Proteomes" id="UP000039865"/>
    </source>
</evidence>
<feature type="compositionally biased region" description="Basic residues" evidence="1">
    <location>
        <begin position="1204"/>
        <end position="1217"/>
    </location>
</feature>
<sequence>MNTDLKKSNSSTSLPVQSPSGGGSAHQDKFFITETMTSNNNQYNGTLMPIKESVDYYEHNYKKKSAFDFKDEIDEMKKTCKKLQFPQIPYNYYDNLPIKPGVFIYKALVESKVPLKQLKINIPETLCVFNGLNWITTNQTGKLEVKNNDFLPRNFYDKVREIQEQVYKSQWLDPTHAAVIDRKWQQFPITGTKSVQSWEKFNDTINYGPDSDSIIQQFIYSSAHKANTMRLFYYNPKAHPGQSQTFGYYMTNKLHYQENQLKYRPEERYAICSSRENSFEHFVMKGKVLEPYEAMADQLVSFIYKSFGVRIEQIAIDFTKDERDVIYFLDVNGFRVLEYERVSKLTLLSDEQWAEKVKEEKGIYDRANNTVQCQLCRISYKKSEVTKIVTFKMLFELKNHLYKRGIFGFEYLDKIQESTQSCKVCDICYMLVVAEHELIEVEKLYAISQNIPLEEKSRKNAELNRVDSENIRGKLNQWRLLFYMHEFQDIQLQLLKSKCTTGKLYLQIKLFDFYTTLEIDNIITNSIIESSQQNSNQKDGSPAKKFGLTRISSAGNFTDLSKGLQRRTTIKYLQTQTIKNASYSNGAPKTPKVLLKKLRTYFFFVDEVKNLKHFLENTEVEFRITDGPKWNKPIAFASAYPFTHFSTKNAENKEYVQRQNILLHFFGADIEPFYLLATTGLKKDKEIKTEKMFLYHYNSVYFPDNTYYNSDPLPIEWLELFESRDYFLEKFNKEEDENINLGFTPFCSIKELNYLEPDFKGRWNVRQEAIITGYSDTRAIVDQCTERLYPKNQYSARSYRSQSQSMIGHNQDRSSRVSSPQIYESNRNGLKKPANKDLIEKVDEESLMESQQFGTDPDKSPFNSNQDNQLNFNHERKQSAELNESSDSDQILAAGDKQPVSKDQLRLQLDKLGKKLHQSQSLRDFNIVKNPSDFKIRTTKQLFNVKGTNGNYTQALLQNARQLINLQQPEKKTKKRKKSKAAPLPNEMIFLQPSTRSRERAVKNRPFSAKNGYSLMTTLGDNIIDIRQQNKLEHSEEIVNQNNSQQLVNITSPTAYNTQQKRSILQQDDNVIAEDFKEDEDNFVTYEQQQQLQQQPIEMAKQRPRSNYTQQNSRSAMGRRNKKYLQENINNLNGGYQQQQQQENNDNQDTKAHSQQKSLKRPASAAFLHNKQLMANPQTQISMKYLFQIYERLPSGSQLLNGKKDKKNKKSKKRIKLKQQSESQKDLQQQQNYLYRMASYDQQQQNYQTPMTNMIYSPDSVSFQLSNTQVNSSAKIIADHRILKNMNQQDNIKNPLRNAPSTESTQFTYSRLSQMSQQPKFIGVGPQSSNQGAKPNQYFSEILNSQQISSVKNLQPQQNSIVVESYPGSTIINNFSPIQHDGKSADLKQQSVETNNTESGDRKYQNVNQHDNRNAGVQDENDSQKLNQSSQIPSSIPTEKPSASKLAESDKISSYQNLESMNHLTQTQAL</sequence>
<feature type="compositionally biased region" description="Polar residues" evidence="1">
    <location>
        <begin position="8"/>
        <end position="19"/>
    </location>
</feature>
<feature type="compositionally biased region" description="Polar residues" evidence="1">
    <location>
        <begin position="1424"/>
        <end position="1437"/>
    </location>
</feature>
<feature type="region of interest" description="Disordered" evidence="1">
    <location>
        <begin position="1137"/>
        <end position="1161"/>
    </location>
</feature>
<feature type="compositionally biased region" description="Polar residues" evidence="1">
    <location>
        <begin position="816"/>
        <end position="828"/>
    </location>
</feature>
<feature type="region of interest" description="Disordered" evidence="1">
    <location>
        <begin position="1"/>
        <end position="25"/>
    </location>
</feature>
<accession>A0A078B221</accession>
<feature type="compositionally biased region" description="Polar residues" evidence="1">
    <location>
        <begin position="1105"/>
        <end position="1115"/>
    </location>
</feature>